<dbReference type="eggNOG" id="COG0357">
    <property type="taxonomic scope" value="Bacteria"/>
</dbReference>
<dbReference type="FunCoup" id="C8XE89">
    <property type="interactions" value="27"/>
</dbReference>
<evidence type="ECO:0000256" key="6">
    <source>
        <dbReference type="HAMAP-Rule" id="MF_00074"/>
    </source>
</evidence>
<reference evidence="9" key="1">
    <citation type="submission" date="2009-09" db="EMBL/GenBank/DDBJ databases">
        <title>The complete genome of Nakamurella multipartita DSM 44233.</title>
        <authorList>
            <consortium name="US DOE Joint Genome Institute (JGI-PGF)"/>
            <person name="Lucas S."/>
            <person name="Copeland A."/>
            <person name="Lapidus A."/>
            <person name="Glavina del Rio T."/>
            <person name="Dalin E."/>
            <person name="Tice H."/>
            <person name="Bruce D."/>
            <person name="Goodwin L."/>
            <person name="Pitluck S."/>
            <person name="Kyrpides N."/>
            <person name="Mavromatis K."/>
            <person name="Ivanova N."/>
            <person name="Ovchinnikova G."/>
            <person name="Sims D."/>
            <person name="Meincke L."/>
            <person name="Brettin T."/>
            <person name="Detter J.C."/>
            <person name="Han C."/>
            <person name="Larimer F."/>
            <person name="Land M."/>
            <person name="Hauser L."/>
            <person name="Markowitz V."/>
            <person name="Cheng J.-F."/>
            <person name="Hugenholtz P."/>
            <person name="Woyke T."/>
            <person name="Wu D."/>
            <person name="Klenk H.-P."/>
            <person name="Eisen J.A."/>
        </authorList>
    </citation>
    <scope>NUCLEOTIDE SEQUENCE [LARGE SCALE GENOMIC DNA]</scope>
    <source>
        <strain evidence="9">ATCC 700099 / DSM 44233 / CIP 104796 / JCM 9543 / NBRC 105858 / Y-104</strain>
    </source>
</reference>
<dbReference type="InterPro" id="IPR003682">
    <property type="entry name" value="rRNA_ssu_MeTfrase_G"/>
</dbReference>
<dbReference type="Gene3D" id="3.40.50.150">
    <property type="entry name" value="Vaccinia Virus protein VP39"/>
    <property type="match status" value="1"/>
</dbReference>
<sequence>MGDAADDESAGDDPVGAPSPAGDLADLEPEPPSVVEVFGAQVQTARAYARLLATDGVIRGLIGPRETDRLWTRHLLNCAALTDLIPHGARLVDVGSGAGLPGLVLAIARPDVQVILVEPLERRVRFLLEAIDRLELDNCEVVRSRAQDAGPSAGGADLVVSRAVAPLGRLAGWCSGLVRPGGTFLALKGSSAEEELVRDADEVRSAGLIDAAVVRVDGPAGPAFVVRATRTADRPIRPRRANRGRAGGKPVRPTNPRGRTGH</sequence>
<feature type="region of interest" description="Disordered" evidence="7">
    <location>
        <begin position="229"/>
        <end position="262"/>
    </location>
</feature>
<comment type="function">
    <text evidence="6">Specifically methylates the N7 position of a guanine in 16S rRNA.</text>
</comment>
<feature type="region of interest" description="Disordered" evidence="7">
    <location>
        <begin position="1"/>
        <end position="30"/>
    </location>
</feature>
<name>C8XE89_NAKMY</name>
<feature type="binding site" evidence="6">
    <location>
        <position position="95"/>
    </location>
    <ligand>
        <name>S-adenosyl-L-methionine</name>
        <dbReference type="ChEBI" id="CHEBI:59789"/>
    </ligand>
</feature>
<comment type="subcellular location">
    <subcellularLocation>
        <location evidence="6">Cytoplasm</location>
    </subcellularLocation>
</comment>
<dbReference type="HOGENOM" id="CLU_065341_5_0_11"/>
<dbReference type="NCBIfam" id="TIGR00138">
    <property type="entry name" value="rsmG_gidB"/>
    <property type="match status" value="1"/>
</dbReference>
<dbReference type="GO" id="GO:0005829">
    <property type="term" value="C:cytosol"/>
    <property type="evidence" value="ECO:0007669"/>
    <property type="project" value="TreeGrafter"/>
</dbReference>
<evidence type="ECO:0000313" key="8">
    <source>
        <dbReference type="EMBL" id="ACV81673.1"/>
    </source>
</evidence>
<dbReference type="InParanoid" id="C8XE89"/>
<dbReference type="GO" id="GO:0070043">
    <property type="term" value="F:rRNA (guanine-N7-)-methyltransferase activity"/>
    <property type="evidence" value="ECO:0007669"/>
    <property type="project" value="UniProtKB-UniRule"/>
</dbReference>
<dbReference type="EMBL" id="CP001737">
    <property type="protein sequence ID" value="ACV81673.1"/>
    <property type="molecule type" value="Genomic_DNA"/>
</dbReference>
<evidence type="ECO:0000256" key="2">
    <source>
        <dbReference type="ARBA" id="ARBA00022552"/>
    </source>
</evidence>
<dbReference type="KEGG" id="nml:Namu_5410"/>
<keyword evidence="5 6" id="KW-0949">S-adenosyl-L-methionine</keyword>
<comment type="caution">
    <text evidence="6">Lacks conserved residue(s) required for the propagation of feature annotation.</text>
</comment>
<dbReference type="InterPro" id="IPR029063">
    <property type="entry name" value="SAM-dependent_MTases_sf"/>
</dbReference>
<dbReference type="STRING" id="479431.Namu_5410"/>
<dbReference type="PANTHER" id="PTHR31760:SF0">
    <property type="entry name" value="S-ADENOSYL-L-METHIONINE-DEPENDENT METHYLTRANSFERASES SUPERFAMILY PROTEIN"/>
    <property type="match status" value="1"/>
</dbReference>
<comment type="similarity">
    <text evidence="6">Belongs to the methyltransferase superfamily. RNA methyltransferase RsmG family.</text>
</comment>
<dbReference type="PANTHER" id="PTHR31760">
    <property type="entry name" value="S-ADENOSYL-L-METHIONINE-DEPENDENT METHYLTRANSFERASES SUPERFAMILY PROTEIN"/>
    <property type="match status" value="1"/>
</dbReference>
<organism evidence="8 9">
    <name type="scientific">Nakamurella multipartita (strain ATCC 700099 / DSM 44233 / CIP 104796 / JCM 9543 / NBRC 105858 / Y-104)</name>
    <name type="common">Microsphaera multipartita</name>
    <dbReference type="NCBI Taxonomy" id="479431"/>
    <lineage>
        <taxon>Bacteria</taxon>
        <taxon>Bacillati</taxon>
        <taxon>Actinomycetota</taxon>
        <taxon>Actinomycetes</taxon>
        <taxon>Nakamurellales</taxon>
        <taxon>Nakamurellaceae</taxon>
        <taxon>Nakamurella</taxon>
    </lineage>
</organism>
<dbReference type="AlphaFoldDB" id="C8XE89"/>
<dbReference type="SUPFAM" id="SSF53335">
    <property type="entry name" value="S-adenosyl-L-methionine-dependent methyltransferases"/>
    <property type="match status" value="1"/>
</dbReference>
<feature type="compositionally biased region" description="Acidic residues" evidence="7">
    <location>
        <begin position="1"/>
        <end position="11"/>
    </location>
</feature>
<gene>
    <name evidence="6" type="primary">rsmG</name>
    <name evidence="8" type="ordered locus">Namu_5410</name>
</gene>
<feature type="binding site" evidence="6">
    <location>
        <position position="100"/>
    </location>
    <ligand>
        <name>S-adenosyl-L-methionine</name>
        <dbReference type="ChEBI" id="CHEBI:59789"/>
    </ligand>
</feature>
<keyword evidence="9" id="KW-1185">Reference proteome</keyword>
<keyword evidence="3 6" id="KW-0489">Methyltransferase</keyword>
<dbReference type="HAMAP" id="MF_00074">
    <property type="entry name" value="16SrRNA_methyltr_G"/>
    <property type="match status" value="1"/>
</dbReference>
<keyword evidence="4 6" id="KW-0808">Transferase</keyword>
<proteinExistence type="inferred from homology"/>
<feature type="binding site" evidence="6">
    <location>
        <position position="162"/>
    </location>
    <ligand>
        <name>S-adenosyl-L-methionine</name>
        <dbReference type="ChEBI" id="CHEBI:59789"/>
    </ligand>
</feature>
<evidence type="ECO:0000256" key="5">
    <source>
        <dbReference type="ARBA" id="ARBA00022691"/>
    </source>
</evidence>
<reference evidence="8 9" key="2">
    <citation type="journal article" date="2010" name="Stand. Genomic Sci.">
        <title>Complete genome sequence of Nakamurella multipartita type strain (Y-104).</title>
        <authorList>
            <person name="Tice H."/>
            <person name="Mayilraj S."/>
            <person name="Sims D."/>
            <person name="Lapidus A."/>
            <person name="Nolan M."/>
            <person name="Lucas S."/>
            <person name="Glavina Del Rio T."/>
            <person name="Copeland A."/>
            <person name="Cheng J.F."/>
            <person name="Meincke L."/>
            <person name="Bruce D."/>
            <person name="Goodwin L."/>
            <person name="Pitluck S."/>
            <person name="Ivanova N."/>
            <person name="Mavromatis K."/>
            <person name="Ovchinnikova G."/>
            <person name="Pati A."/>
            <person name="Chen A."/>
            <person name="Palaniappan K."/>
            <person name="Land M."/>
            <person name="Hauser L."/>
            <person name="Chang Y.J."/>
            <person name="Jeffries C.D."/>
            <person name="Detter J.C."/>
            <person name="Brettin T."/>
            <person name="Rohde M."/>
            <person name="Goker M."/>
            <person name="Bristow J."/>
            <person name="Eisen J.A."/>
            <person name="Markowitz V."/>
            <person name="Hugenholtz P."/>
            <person name="Kyrpides N.C."/>
            <person name="Klenk H.P."/>
            <person name="Chen F."/>
        </authorList>
    </citation>
    <scope>NUCLEOTIDE SEQUENCE [LARGE SCALE GENOMIC DNA]</scope>
    <source>
        <strain evidence="9">ATCC 700099 / DSM 44233 / CIP 104796 / JCM 9543 / NBRC 105858 / Y-104</strain>
    </source>
</reference>
<dbReference type="EC" id="2.1.1.-" evidence="6"/>
<evidence type="ECO:0000256" key="3">
    <source>
        <dbReference type="ARBA" id="ARBA00022603"/>
    </source>
</evidence>
<evidence type="ECO:0000313" key="9">
    <source>
        <dbReference type="Proteomes" id="UP000002218"/>
    </source>
</evidence>
<dbReference type="Pfam" id="PF02527">
    <property type="entry name" value="GidB"/>
    <property type="match status" value="1"/>
</dbReference>
<dbReference type="CDD" id="cd02440">
    <property type="entry name" value="AdoMet_MTases"/>
    <property type="match status" value="1"/>
</dbReference>
<accession>C8XE89</accession>
<dbReference type="Proteomes" id="UP000002218">
    <property type="component" value="Chromosome"/>
</dbReference>
<feature type="binding site" evidence="6">
    <location>
        <begin position="146"/>
        <end position="147"/>
    </location>
    <ligand>
        <name>S-adenosyl-L-methionine</name>
        <dbReference type="ChEBI" id="CHEBI:59789"/>
    </ligand>
</feature>
<keyword evidence="2 6" id="KW-0698">rRNA processing</keyword>
<keyword evidence="1 6" id="KW-0963">Cytoplasm</keyword>
<evidence type="ECO:0000256" key="4">
    <source>
        <dbReference type="ARBA" id="ARBA00022679"/>
    </source>
</evidence>
<evidence type="ECO:0000256" key="7">
    <source>
        <dbReference type="SAM" id="MobiDB-lite"/>
    </source>
</evidence>
<protein>
    <recommendedName>
        <fullName evidence="6">Ribosomal RNA small subunit methyltransferase G</fullName>
        <ecNumber evidence="6">2.1.1.-</ecNumber>
    </recommendedName>
    <alternativeName>
        <fullName evidence="6">16S rRNA 7-methylguanosine methyltransferase</fullName>
        <shortName evidence="6">16S rRNA m7G methyltransferase</shortName>
    </alternativeName>
</protein>
<evidence type="ECO:0000256" key="1">
    <source>
        <dbReference type="ARBA" id="ARBA00022490"/>
    </source>
</evidence>